<dbReference type="InterPro" id="IPR033900">
    <property type="entry name" value="Gram_neg_porin_domain"/>
</dbReference>
<dbReference type="EMBL" id="QGGU01000001">
    <property type="protein sequence ID" value="PWK54362.1"/>
    <property type="molecule type" value="Genomic_DNA"/>
</dbReference>
<dbReference type="PROSITE" id="PS51257">
    <property type="entry name" value="PROKAR_LIPOPROTEIN"/>
    <property type="match status" value="1"/>
</dbReference>
<sequence length="418" mass="47081">MVGFVRMFFRLISVSVVVLFSCGSAMANNSDRDWLQLSGFGTLGITETDSETIGFRNDFSQNQIVYEGDYSTAPLSNLGLQMDALINSEWDAVAQWVYREQDKHDLDALTTMAFIRYSPSANWQFRAGRTAIDLFHLSEYRDVGIAYTWAKVPTEVYGFVPSRHIDGVDAQLFKDYNGVNFTLKGYYGEFESDFTSSGYDPISFKDITGVRLTAETFDWSISLRHTQARVESNNQTIQFVVDEIINAEPLWPDSPEFADKLSMDDKSLNYSSLSGQYNFSPFLVMGEFAYISSQSSVLESVRNGYLSVIYQSDAHSFHLTQSFTDSTAYYFDEFVLSPQLLAPLIDAVERQLNAFATDQITRSIGWRFDVTPSVAVKVQWDNTEYKGRGSSLLGSELILTERANGSLNSVHATVSFSF</sequence>
<dbReference type="OrthoDB" id="197869at2"/>
<feature type="signal peptide" evidence="1">
    <location>
        <begin position="1"/>
        <end position="27"/>
    </location>
</feature>
<evidence type="ECO:0000259" key="2">
    <source>
        <dbReference type="Pfam" id="PF13609"/>
    </source>
</evidence>
<feature type="domain" description="Porin" evidence="2">
    <location>
        <begin position="16"/>
        <end position="386"/>
    </location>
</feature>
<evidence type="ECO:0000313" key="4">
    <source>
        <dbReference type="Proteomes" id="UP000245790"/>
    </source>
</evidence>
<dbReference type="Proteomes" id="UP000245790">
    <property type="component" value="Unassembled WGS sequence"/>
</dbReference>
<evidence type="ECO:0000313" key="3">
    <source>
        <dbReference type="EMBL" id="PWK54362.1"/>
    </source>
</evidence>
<comment type="caution">
    <text evidence="3">The sequence shown here is derived from an EMBL/GenBank/DDBJ whole genome shotgun (WGS) entry which is preliminary data.</text>
</comment>
<name>A0A316G118_9GAMM</name>
<dbReference type="SUPFAM" id="SSF56935">
    <property type="entry name" value="Porins"/>
    <property type="match status" value="1"/>
</dbReference>
<gene>
    <name evidence="3" type="ORF">C8D97_101210</name>
</gene>
<accession>A0A316G118</accession>
<organism evidence="3 4">
    <name type="scientific">Pleionea mediterranea</name>
    <dbReference type="NCBI Taxonomy" id="523701"/>
    <lineage>
        <taxon>Bacteria</taxon>
        <taxon>Pseudomonadati</taxon>
        <taxon>Pseudomonadota</taxon>
        <taxon>Gammaproteobacteria</taxon>
        <taxon>Oceanospirillales</taxon>
        <taxon>Pleioneaceae</taxon>
        <taxon>Pleionea</taxon>
    </lineage>
</organism>
<dbReference type="Pfam" id="PF13609">
    <property type="entry name" value="Porin_4"/>
    <property type="match status" value="1"/>
</dbReference>
<proteinExistence type="predicted"/>
<feature type="chain" id="PRO_5016404265" evidence="1">
    <location>
        <begin position="28"/>
        <end position="418"/>
    </location>
</feature>
<dbReference type="AlphaFoldDB" id="A0A316G118"/>
<evidence type="ECO:0000256" key="1">
    <source>
        <dbReference type="SAM" id="SignalP"/>
    </source>
</evidence>
<protein>
    <submittedName>
        <fullName evidence="3">Porin-like protein</fullName>
    </submittedName>
</protein>
<reference evidence="3 4" key="1">
    <citation type="submission" date="2018-05" db="EMBL/GenBank/DDBJ databases">
        <title>Genomic Encyclopedia of Type Strains, Phase IV (KMG-IV): sequencing the most valuable type-strain genomes for metagenomic binning, comparative biology and taxonomic classification.</title>
        <authorList>
            <person name="Goeker M."/>
        </authorList>
    </citation>
    <scope>NUCLEOTIDE SEQUENCE [LARGE SCALE GENOMIC DNA]</scope>
    <source>
        <strain evidence="3 4">DSM 25350</strain>
    </source>
</reference>
<keyword evidence="1" id="KW-0732">Signal</keyword>
<keyword evidence="4" id="KW-1185">Reference proteome</keyword>